<gene>
    <name evidence="2" type="ORF">ACFFLI_05565</name>
</gene>
<evidence type="ECO:0000313" key="2">
    <source>
        <dbReference type="EMBL" id="MFB9769349.1"/>
    </source>
</evidence>
<sequence length="507" mass="53873">MKVSDEHRFYQFAAQLGLSRATATTYWHLIEQRFLPSFRKLAAYTDEREPLQVPERAFQKRPFQDDRLNAWLVKAAIQKTAHGPLANWRFTVKDNVAVAGLPMQLGTHLMAGFRPAEDATVVQRLLAAGACLTGKAVSENLFCAGSSFTADTGAVANPSAPGYSAGGSSSGAAALVADGQVDVALGCDQTGSIRIPAAWCGVYGYLPSRGLVPYTGIVSVDPLLDGVGPLARDVATLTKTLDVIAGRDGQDPRQTPTNPEKTAFNRHLNPDLSELTIGIVAEGFQLGVSEPAVDQAVLAEIGQLKRAGAAVKRITLPAMRLGRTLADVLNTVSTYRQLVLNGGAPAGQAGSYPNDVTDALRQRIQPDQYAELAPIVQAIVYSGWLTSTDPTMNYYNRAQNLIATLRAKVATAFEACDLLALPTVPFRAPRLPQPDAPLTTQVTAAMGMDVNTGIWNVLGLPAISIPCAVPAGTRPVGLMLVGPAMADQRVLNAAYAHELVRAAPLED</sequence>
<comment type="caution">
    <text evidence="2">The sequence shown here is derived from an EMBL/GenBank/DDBJ whole genome shotgun (WGS) entry which is preliminary data.</text>
</comment>
<name>A0ABV5WT85_9LACO</name>
<evidence type="ECO:0000259" key="1">
    <source>
        <dbReference type="Pfam" id="PF01425"/>
    </source>
</evidence>
<dbReference type="Gene3D" id="3.90.1300.10">
    <property type="entry name" value="Amidase signature (AS) domain"/>
    <property type="match status" value="1"/>
</dbReference>
<evidence type="ECO:0000313" key="3">
    <source>
        <dbReference type="Proteomes" id="UP001589691"/>
    </source>
</evidence>
<dbReference type="PANTHER" id="PTHR11895">
    <property type="entry name" value="TRANSAMIDASE"/>
    <property type="match status" value="1"/>
</dbReference>
<dbReference type="Proteomes" id="UP001589691">
    <property type="component" value="Unassembled WGS sequence"/>
</dbReference>
<dbReference type="PANTHER" id="PTHR11895:SF170">
    <property type="entry name" value="AMIDASE"/>
    <property type="match status" value="1"/>
</dbReference>
<organism evidence="2 3">
    <name type="scientific">Lactiplantibacillus modestisalitolerans</name>
    <dbReference type="NCBI Taxonomy" id="1457219"/>
    <lineage>
        <taxon>Bacteria</taxon>
        <taxon>Bacillati</taxon>
        <taxon>Bacillota</taxon>
        <taxon>Bacilli</taxon>
        <taxon>Lactobacillales</taxon>
        <taxon>Lactobacillaceae</taxon>
        <taxon>Lactiplantibacillus</taxon>
    </lineage>
</organism>
<dbReference type="Pfam" id="PF01425">
    <property type="entry name" value="Amidase"/>
    <property type="match status" value="1"/>
</dbReference>
<dbReference type="InterPro" id="IPR023631">
    <property type="entry name" value="Amidase_dom"/>
</dbReference>
<accession>A0ABV5WT85</accession>
<dbReference type="InterPro" id="IPR000120">
    <property type="entry name" value="Amidase"/>
</dbReference>
<proteinExistence type="predicted"/>
<dbReference type="SUPFAM" id="SSF75304">
    <property type="entry name" value="Amidase signature (AS) enzymes"/>
    <property type="match status" value="1"/>
</dbReference>
<dbReference type="InterPro" id="IPR036928">
    <property type="entry name" value="AS_sf"/>
</dbReference>
<reference evidence="2 3" key="1">
    <citation type="submission" date="2024-09" db="EMBL/GenBank/DDBJ databases">
        <authorList>
            <person name="Sun Q."/>
            <person name="Mori K."/>
        </authorList>
    </citation>
    <scope>NUCLEOTIDE SEQUENCE [LARGE SCALE GENOMIC DNA]</scope>
    <source>
        <strain evidence="2 3">TBRC 4576</strain>
    </source>
</reference>
<dbReference type="RefSeq" id="WP_137643740.1">
    <property type="nucleotide sequence ID" value="NZ_BJEA01000025.1"/>
</dbReference>
<protein>
    <submittedName>
        <fullName evidence="2">Amidase family protein</fullName>
    </submittedName>
</protein>
<keyword evidence="3" id="KW-1185">Reference proteome</keyword>
<dbReference type="EMBL" id="JBHLZY010000012">
    <property type="protein sequence ID" value="MFB9769349.1"/>
    <property type="molecule type" value="Genomic_DNA"/>
</dbReference>
<feature type="domain" description="Amidase" evidence="1">
    <location>
        <begin position="77"/>
        <end position="491"/>
    </location>
</feature>